<protein>
    <recommendedName>
        <fullName evidence="3">Serine protease</fullName>
    </recommendedName>
</protein>
<comment type="caution">
    <text evidence="1">The sequence shown here is derived from an EMBL/GenBank/DDBJ whole genome shotgun (WGS) entry which is preliminary data.</text>
</comment>
<proteinExistence type="predicted"/>
<evidence type="ECO:0008006" key="3">
    <source>
        <dbReference type="Google" id="ProtNLM"/>
    </source>
</evidence>
<evidence type="ECO:0000313" key="1">
    <source>
        <dbReference type="EMBL" id="PIR88878.1"/>
    </source>
</evidence>
<dbReference type="AlphaFoldDB" id="A0A2H0UR35"/>
<dbReference type="EMBL" id="PFAZ01000012">
    <property type="protein sequence ID" value="PIR88878.1"/>
    <property type="molecule type" value="Genomic_DNA"/>
</dbReference>
<sequence length="328" mass="36769">MKTKDNKMAVSCRFVLFPILALCFLILTSCKPPQEEKNTFRREGRFKGGLNVPVAFLVNELAGQPRILASGWLIEGSEGILFSAKHFTDDFMGKTIELGKGECKAFIKNMVFNCSVLRVPPIRDAVVLELRGPQAYLDLLPKPYQISYEKINYGDTLVIQGLHPHPLFISELNESEGFKDYSIPILRDYYEARMADPAQQMEVVFDGRLKGIVVKPDPAAVLRNPLLSDEGKKAMLQYENDSYLKVIIDRDHKFSFGGLSGGVALKNGKAVGVITAQDPFRFELDKKGFLFVPGQGRVFNIKAQHFDVIYITPIGSVKELAEYGKRVK</sequence>
<reference evidence="2" key="1">
    <citation type="submission" date="2017-09" db="EMBL/GenBank/DDBJ databases">
        <title>Depth-based differentiation of microbial function through sediment-hosted aquifers and enrichment of novel symbionts in the deep terrestrial subsurface.</title>
        <authorList>
            <person name="Probst A.J."/>
            <person name="Ladd B."/>
            <person name="Jarett J.K."/>
            <person name="Geller-Mcgrath D.E."/>
            <person name="Sieber C.M.K."/>
            <person name="Emerson J.B."/>
            <person name="Anantharaman K."/>
            <person name="Thomas B.C."/>
            <person name="Malmstrom R."/>
            <person name="Stieglmeier M."/>
            <person name="Klingl A."/>
            <person name="Woyke T."/>
            <person name="Ryan C.M."/>
            <person name="Banfield J.F."/>
        </authorList>
    </citation>
    <scope>NUCLEOTIDE SEQUENCE [LARGE SCALE GENOMIC DNA]</scope>
</reference>
<dbReference type="PROSITE" id="PS51257">
    <property type="entry name" value="PROKAR_LIPOPROTEIN"/>
    <property type="match status" value="1"/>
</dbReference>
<accession>A0A2H0UR35</accession>
<dbReference type="Proteomes" id="UP000231157">
    <property type="component" value="Unassembled WGS sequence"/>
</dbReference>
<evidence type="ECO:0000313" key="2">
    <source>
        <dbReference type="Proteomes" id="UP000231157"/>
    </source>
</evidence>
<gene>
    <name evidence="1" type="ORF">COU07_04085</name>
</gene>
<name>A0A2H0UR35_9BACT</name>
<organism evidence="1 2">
    <name type="scientific">Candidatus Harrisonbacteria bacterium CG10_big_fil_rev_8_21_14_0_10_40_38</name>
    <dbReference type="NCBI Taxonomy" id="1974583"/>
    <lineage>
        <taxon>Bacteria</taxon>
        <taxon>Candidatus Harrisoniibacteriota</taxon>
    </lineage>
</organism>